<gene>
    <name evidence="2" type="ORF">SAMN05216223_12743</name>
</gene>
<dbReference type="Proteomes" id="UP000236754">
    <property type="component" value="Unassembled WGS sequence"/>
</dbReference>
<feature type="transmembrane region" description="Helical" evidence="1">
    <location>
        <begin position="105"/>
        <end position="125"/>
    </location>
</feature>
<feature type="transmembrane region" description="Helical" evidence="1">
    <location>
        <begin position="21"/>
        <end position="42"/>
    </location>
</feature>
<organism evidence="2 3">
    <name type="scientific">Actinacidiphila yanglinensis</name>
    <dbReference type="NCBI Taxonomy" id="310779"/>
    <lineage>
        <taxon>Bacteria</taxon>
        <taxon>Bacillati</taxon>
        <taxon>Actinomycetota</taxon>
        <taxon>Actinomycetes</taxon>
        <taxon>Kitasatosporales</taxon>
        <taxon>Streptomycetaceae</taxon>
        <taxon>Actinacidiphila</taxon>
    </lineage>
</organism>
<proteinExistence type="predicted"/>
<evidence type="ECO:0000313" key="3">
    <source>
        <dbReference type="Proteomes" id="UP000236754"/>
    </source>
</evidence>
<feature type="transmembrane region" description="Helical" evidence="1">
    <location>
        <begin position="81"/>
        <end position="99"/>
    </location>
</feature>
<keyword evidence="1" id="KW-0472">Membrane</keyword>
<evidence type="ECO:0000256" key="1">
    <source>
        <dbReference type="SAM" id="Phobius"/>
    </source>
</evidence>
<feature type="transmembrane region" description="Helical" evidence="1">
    <location>
        <begin position="137"/>
        <end position="155"/>
    </location>
</feature>
<sequence length="197" mass="20377">MNTNTSTSAHPSAASGERSSLVRLYLSRGILAVVWAVAFAGARDALDGAAITLLVVYPLIDAVSSLIDYRALPEGSERRVTLFNGVLSTLAAIGVGLAGASGVEAVLHVFGAWAVISGAAQVLVGLRRRGPELGKQWPMLIAGGLSLLVGVFYNVQALGDDPSLSALVTYAAGGGVFFIAQAALLAWRTRQVRTQTA</sequence>
<dbReference type="Pfam" id="PF03729">
    <property type="entry name" value="DUF308"/>
    <property type="match status" value="1"/>
</dbReference>
<name>A0A1H6E628_9ACTN</name>
<reference evidence="2 3" key="1">
    <citation type="submission" date="2016-10" db="EMBL/GenBank/DDBJ databases">
        <authorList>
            <person name="de Groot N.N."/>
        </authorList>
    </citation>
    <scope>NUCLEOTIDE SEQUENCE [LARGE SCALE GENOMIC DNA]</scope>
    <source>
        <strain evidence="2 3">CGMCC 4.2023</strain>
    </source>
</reference>
<evidence type="ECO:0008006" key="4">
    <source>
        <dbReference type="Google" id="ProtNLM"/>
    </source>
</evidence>
<dbReference type="OrthoDB" id="960912at2"/>
<protein>
    <recommendedName>
        <fullName evidence="4">Integral membrane protein</fullName>
    </recommendedName>
</protein>
<dbReference type="AlphaFoldDB" id="A0A1H6E628"/>
<accession>A0A1H6E628</accession>
<evidence type="ECO:0000313" key="2">
    <source>
        <dbReference type="EMBL" id="SEG93170.1"/>
    </source>
</evidence>
<feature type="transmembrane region" description="Helical" evidence="1">
    <location>
        <begin position="48"/>
        <end position="69"/>
    </location>
</feature>
<dbReference type="InterPro" id="IPR005325">
    <property type="entry name" value="DUF308_memb"/>
</dbReference>
<dbReference type="EMBL" id="FNVU01000027">
    <property type="protein sequence ID" value="SEG93170.1"/>
    <property type="molecule type" value="Genomic_DNA"/>
</dbReference>
<keyword evidence="3" id="KW-1185">Reference proteome</keyword>
<feature type="transmembrane region" description="Helical" evidence="1">
    <location>
        <begin position="167"/>
        <end position="187"/>
    </location>
</feature>
<keyword evidence="1" id="KW-1133">Transmembrane helix</keyword>
<dbReference type="RefSeq" id="WP_103890513.1">
    <property type="nucleotide sequence ID" value="NZ_FNVU01000027.1"/>
</dbReference>
<keyword evidence="1" id="KW-0812">Transmembrane</keyword>